<evidence type="ECO:0000256" key="1">
    <source>
        <dbReference type="SAM" id="MobiDB-lite"/>
    </source>
</evidence>
<protein>
    <submittedName>
        <fullName evidence="2">Uncharacterized protein</fullName>
    </submittedName>
</protein>
<accession>A0ABP7XYJ3</accession>
<dbReference type="Proteomes" id="UP001501495">
    <property type="component" value="Unassembled WGS sequence"/>
</dbReference>
<organism evidence="2 3">
    <name type="scientific">Nocardioides fonticola</name>
    <dbReference type="NCBI Taxonomy" id="450363"/>
    <lineage>
        <taxon>Bacteria</taxon>
        <taxon>Bacillati</taxon>
        <taxon>Actinomycetota</taxon>
        <taxon>Actinomycetes</taxon>
        <taxon>Propionibacteriales</taxon>
        <taxon>Nocardioidaceae</taxon>
        <taxon>Nocardioides</taxon>
    </lineage>
</organism>
<dbReference type="EMBL" id="BAAAZH010000032">
    <property type="protein sequence ID" value="GAA4128036.1"/>
    <property type="molecule type" value="Genomic_DNA"/>
</dbReference>
<gene>
    <name evidence="2" type="ORF">GCM10022215_39100</name>
</gene>
<proteinExistence type="predicted"/>
<sequence length="183" mass="20410">MDTVVLIAVLAVTAGVLVGVAAPRRTRDRRRDDDRRLRLLERFPERVNSADLDRLFRALEFPDDEIRMLLDKARDREITPFTMWMWTRRFDVHTLAVVLAADLTHQHLVEHLAAGTLPDLDELRVFAALNGLTMTGRAGAAQPTQATRSAQSAPAVSRPRQVDDPPIADLPIIHEPGTWPGAA</sequence>
<keyword evidence="3" id="KW-1185">Reference proteome</keyword>
<reference evidence="3" key="1">
    <citation type="journal article" date="2019" name="Int. J. Syst. Evol. Microbiol.">
        <title>The Global Catalogue of Microorganisms (GCM) 10K type strain sequencing project: providing services to taxonomists for standard genome sequencing and annotation.</title>
        <authorList>
            <consortium name="The Broad Institute Genomics Platform"/>
            <consortium name="The Broad Institute Genome Sequencing Center for Infectious Disease"/>
            <person name="Wu L."/>
            <person name="Ma J."/>
        </authorList>
    </citation>
    <scope>NUCLEOTIDE SEQUENCE [LARGE SCALE GENOMIC DNA]</scope>
    <source>
        <strain evidence="3">JCM 16703</strain>
    </source>
</reference>
<evidence type="ECO:0000313" key="3">
    <source>
        <dbReference type="Proteomes" id="UP001501495"/>
    </source>
</evidence>
<evidence type="ECO:0000313" key="2">
    <source>
        <dbReference type="EMBL" id="GAA4128036.1"/>
    </source>
</evidence>
<feature type="region of interest" description="Disordered" evidence="1">
    <location>
        <begin position="137"/>
        <end position="183"/>
    </location>
</feature>
<name>A0ABP7XYJ3_9ACTN</name>
<comment type="caution">
    <text evidence="2">The sequence shown here is derived from an EMBL/GenBank/DDBJ whole genome shotgun (WGS) entry which is preliminary data.</text>
</comment>
<feature type="compositionally biased region" description="Polar residues" evidence="1">
    <location>
        <begin position="142"/>
        <end position="154"/>
    </location>
</feature>
<dbReference type="RefSeq" id="WP_344735188.1">
    <property type="nucleotide sequence ID" value="NZ_BAAAZH010000032.1"/>
</dbReference>